<sequence length="714" mass="79736">MPKKANEDRRKRAVGGDGGSRQVAAFQFRSKADVFPTAQTLQNEKRKTKRTSCSKNRFKGKNCKASTSKSASDEAAFIGDDVTACNKPEPTLLTHSDVEDITCKLRKFLIENGPSQEGDLLEVLSPSQARRIINLYGTITSFLDRLPGFEVVYEEPYTFVYYKDADSEGDVLDEGTAMSISPCTKKARFQHSVAIGDGRRRTNAIYSASASYASAGDEGANKEENHRWSQADWLPRYHSRALQAVQQSCEVEDHTAPSFTARFAEIESTLEKQEKQILEINELISTVQATQTREMQILRDEIEQLKAAAAPPPPQNAPEARKREQQLAGSKEARARCQFPLSLSSQAPRSKAEESRVLDFAPKTGPLSHGRKVEVKPHTLLCEQAALLVPTMHGGVPSTLPKAKDEQLACTLAPEARRLSPICLRVSSPRGRSKKKPPGLPFEHTSELAVPIPRPKVDRKGRARTLGRKADLFSSHRRTPSPQRSTEGSSRVLPVGERARLMHEIRRSRISPLRKAEEPPALPRRPNVTRTSLRRRTTSRQRKVQGKSRSLGFGETASPVAPLLRETSLPRRKAKKMPQGRPPGSNPRRRSPARHRAPLPRQRATEPRPLNPVDERFRGPTEQPQICACGDLQPGHKKHVESKSSSGVTLPAKSKAEEHMNKLVQMVKKKKPEYTEQEIRLRLDNLRRSHGGFSHMTLNDIVALMVGELEQREQ</sequence>
<organism evidence="1 2">
    <name type="scientific">Hyalomma asiaticum</name>
    <name type="common">Tick</name>
    <dbReference type="NCBI Taxonomy" id="266040"/>
    <lineage>
        <taxon>Eukaryota</taxon>
        <taxon>Metazoa</taxon>
        <taxon>Ecdysozoa</taxon>
        <taxon>Arthropoda</taxon>
        <taxon>Chelicerata</taxon>
        <taxon>Arachnida</taxon>
        <taxon>Acari</taxon>
        <taxon>Parasitiformes</taxon>
        <taxon>Ixodida</taxon>
        <taxon>Ixodoidea</taxon>
        <taxon>Ixodidae</taxon>
        <taxon>Hyalomminae</taxon>
        <taxon>Hyalomma</taxon>
    </lineage>
</organism>
<reference evidence="1" key="1">
    <citation type="submission" date="2020-05" db="EMBL/GenBank/DDBJ databases">
        <title>Large-scale comparative analyses of tick genomes elucidate their genetic diversity and vector capacities.</title>
        <authorList>
            <person name="Jia N."/>
            <person name="Wang J."/>
            <person name="Shi W."/>
            <person name="Du L."/>
            <person name="Sun Y."/>
            <person name="Zhan W."/>
            <person name="Jiang J."/>
            <person name="Wang Q."/>
            <person name="Zhang B."/>
            <person name="Ji P."/>
            <person name="Sakyi L.B."/>
            <person name="Cui X."/>
            <person name="Yuan T."/>
            <person name="Jiang B."/>
            <person name="Yang W."/>
            <person name="Lam T.T.-Y."/>
            <person name="Chang Q."/>
            <person name="Ding S."/>
            <person name="Wang X."/>
            <person name="Zhu J."/>
            <person name="Ruan X."/>
            <person name="Zhao L."/>
            <person name="Wei J."/>
            <person name="Que T."/>
            <person name="Du C."/>
            <person name="Cheng J."/>
            <person name="Dai P."/>
            <person name="Han X."/>
            <person name="Huang E."/>
            <person name="Gao Y."/>
            <person name="Liu J."/>
            <person name="Shao H."/>
            <person name="Ye R."/>
            <person name="Li L."/>
            <person name="Wei W."/>
            <person name="Wang X."/>
            <person name="Wang C."/>
            <person name="Yang T."/>
            <person name="Huo Q."/>
            <person name="Li W."/>
            <person name="Guo W."/>
            <person name="Chen H."/>
            <person name="Zhou L."/>
            <person name="Ni X."/>
            <person name="Tian J."/>
            <person name="Zhou Y."/>
            <person name="Sheng Y."/>
            <person name="Liu T."/>
            <person name="Pan Y."/>
            <person name="Xia L."/>
            <person name="Li J."/>
            <person name="Zhao F."/>
            <person name="Cao W."/>
        </authorList>
    </citation>
    <scope>NUCLEOTIDE SEQUENCE</scope>
    <source>
        <strain evidence="1">Hyas-2018</strain>
    </source>
</reference>
<name>A0ACB7SNK0_HYAAI</name>
<evidence type="ECO:0000313" key="2">
    <source>
        <dbReference type="Proteomes" id="UP000821845"/>
    </source>
</evidence>
<accession>A0ACB7SNK0</accession>
<dbReference type="EMBL" id="CM023483">
    <property type="protein sequence ID" value="KAH6935637.1"/>
    <property type="molecule type" value="Genomic_DNA"/>
</dbReference>
<comment type="caution">
    <text evidence="1">The sequence shown here is derived from an EMBL/GenBank/DDBJ whole genome shotgun (WGS) entry which is preliminary data.</text>
</comment>
<evidence type="ECO:0000313" key="1">
    <source>
        <dbReference type="EMBL" id="KAH6935637.1"/>
    </source>
</evidence>
<keyword evidence="2" id="KW-1185">Reference proteome</keyword>
<dbReference type="Proteomes" id="UP000821845">
    <property type="component" value="Chromosome 3"/>
</dbReference>
<gene>
    <name evidence="1" type="ORF">HPB50_007210</name>
</gene>
<proteinExistence type="predicted"/>
<protein>
    <submittedName>
        <fullName evidence="1">Uncharacterized protein</fullName>
    </submittedName>
</protein>